<dbReference type="InterPro" id="IPR025713">
    <property type="entry name" value="MotB-like_N_dom"/>
</dbReference>
<dbReference type="InterPro" id="IPR036737">
    <property type="entry name" value="OmpA-like_sf"/>
</dbReference>
<dbReference type="InterPro" id="IPR006665">
    <property type="entry name" value="OmpA-like"/>
</dbReference>
<dbReference type="CDD" id="cd07185">
    <property type="entry name" value="OmpA_C-like"/>
    <property type="match status" value="1"/>
</dbReference>
<dbReference type="EMBL" id="APKE01000036">
    <property type="protein sequence ID" value="KAF0674655.1"/>
    <property type="molecule type" value="Genomic_DNA"/>
</dbReference>
<evidence type="ECO:0000256" key="8">
    <source>
        <dbReference type="SAM" id="Phobius"/>
    </source>
</evidence>
<evidence type="ECO:0000256" key="1">
    <source>
        <dbReference type="ARBA" id="ARBA00004162"/>
    </source>
</evidence>
<feature type="domain" description="OmpA-like" evidence="9">
    <location>
        <begin position="192"/>
        <end position="311"/>
    </location>
</feature>
<proteinExistence type="inferred from homology"/>
<dbReference type="Proteomes" id="UP000698242">
    <property type="component" value="Unassembled WGS sequence"/>
</dbReference>
<dbReference type="OrthoDB" id="7170686at2"/>
<dbReference type="SUPFAM" id="SSF103088">
    <property type="entry name" value="OmpA-like"/>
    <property type="match status" value="1"/>
</dbReference>
<evidence type="ECO:0000256" key="6">
    <source>
        <dbReference type="ARBA" id="ARBA00023136"/>
    </source>
</evidence>
<dbReference type="Pfam" id="PF00691">
    <property type="entry name" value="OmpA"/>
    <property type="match status" value="1"/>
</dbReference>
<comment type="similarity">
    <text evidence="2">Belongs to the MotB family.</text>
</comment>
<feature type="transmembrane region" description="Helical" evidence="8">
    <location>
        <begin position="26"/>
        <end position="46"/>
    </location>
</feature>
<comment type="subcellular location">
    <subcellularLocation>
        <location evidence="1">Cell membrane</location>
        <topology evidence="1">Single-pass membrane protein</topology>
    </subcellularLocation>
</comment>
<evidence type="ECO:0000256" key="7">
    <source>
        <dbReference type="PROSITE-ProRule" id="PRU00473"/>
    </source>
</evidence>
<gene>
    <name evidence="10" type="ORF">PMES_03037</name>
</gene>
<keyword evidence="6 7" id="KW-0472">Membrane</keyword>
<organism evidence="10 11">
    <name type="scientific">Profundibacterium mesophilum KAUST100406-0324</name>
    <dbReference type="NCBI Taxonomy" id="1037889"/>
    <lineage>
        <taxon>Bacteria</taxon>
        <taxon>Pseudomonadati</taxon>
        <taxon>Pseudomonadota</taxon>
        <taxon>Alphaproteobacteria</taxon>
        <taxon>Rhodobacterales</taxon>
        <taxon>Roseobacteraceae</taxon>
        <taxon>Profundibacterium</taxon>
    </lineage>
</organism>
<reference evidence="10" key="1">
    <citation type="submission" date="2013-03" db="EMBL/GenBank/DDBJ databases">
        <title>Genome Sequence of the Profundibacterium mesophilum strain KAUST100406-0324T from Red Sea, a novel genus in the family Rhodobacteraceae.</title>
        <authorList>
            <person name="Essack M."/>
            <person name="Alam I."/>
            <person name="Lafi F."/>
            <person name="Alawi W."/>
            <person name="Kamanu F."/>
            <person name="Al-Suwailem A."/>
            <person name="Lee O.O."/>
            <person name="Xu Y."/>
            <person name="Bajic V."/>
            <person name="Qian P.-Y."/>
            <person name="Archer J."/>
        </authorList>
    </citation>
    <scope>NUCLEOTIDE SEQUENCE</scope>
    <source>
        <strain evidence="10">KAUST100406-0324</strain>
    </source>
</reference>
<evidence type="ECO:0000256" key="5">
    <source>
        <dbReference type="ARBA" id="ARBA00022989"/>
    </source>
</evidence>
<dbReference type="AlphaFoldDB" id="A0A921TB23"/>
<accession>A0A921TB23</accession>
<evidence type="ECO:0000256" key="4">
    <source>
        <dbReference type="ARBA" id="ARBA00022692"/>
    </source>
</evidence>
<dbReference type="Gene3D" id="3.30.1330.60">
    <property type="entry name" value="OmpA-like domain"/>
    <property type="match status" value="1"/>
</dbReference>
<keyword evidence="11" id="KW-1185">Reference proteome</keyword>
<evidence type="ECO:0000313" key="11">
    <source>
        <dbReference type="Proteomes" id="UP000698242"/>
    </source>
</evidence>
<comment type="caution">
    <text evidence="10">The sequence shown here is derived from an EMBL/GenBank/DDBJ whole genome shotgun (WGS) entry which is preliminary data.</text>
</comment>
<dbReference type="PROSITE" id="PS51123">
    <property type="entry name" value="OMPA_2"/>
    <property type="match status" value="1"/>
</dbReference>
<evidence type="ECO:0000256" key="2">
    <source>
        <dbReference type="ARBA" id="ARBA00008914"/>
    </source>
</evidence>
<evidence type="ECO:0000256" key="3">
    <source>
        <dbReference type="ARBA" id="ARBA00022475"/>
    </source>
</evidence>
<keyword evidence="5 8" id="KW-1133">Transmembrane helix</keyword>
<name>A0A921TB23_9RHOB</name>
<evidence type="ECO:0000259" key="9">
    <source>
        <dbReference type="PROSITE" id="PS51123"/>
    </source>
</evidence>
<dbReference type="GO" id="GO:0005886">
    <property type="term" value="C:plasma membrane"/>
    <property type="evidence" value="ECO:0007669"/>
    <property type="project" value="UniProtKB-SubCell"/>
</dbReference>
<keyword evidence="3" id="KW-1003">Cell membrane</keyword>
<dbReference type="PANTHER" id="PTHR30329">
    <property type="entry name" value="STATOR ELEMENT OF FLAGELLAR MOTOR COMPLEX"/>
    <property type="match status" value="1"/>
</dbReference>
<protein>
    <submittedName>
        <fullName evidence="10">Chemotaxis protein MotB</fullName>
    </submittedName>
</protein>
<dbReference type="PANTHER" id="PTHR30329:SF21">
    <property type="entry name" value="LIPOPROTEIN YIAD-RELATED"/>
    <property type="match status" value="1"/>
</dbReference>
<dbReference type="RefSeq" id="WP_159966542.1">
    <property type="nucleotide sequence ID" value="NZ_APKE01000036.1"/>
</dbReference>
<dbReference type="InterPro" id="IPR050330">
    <property type="entry name" value="Bact_OuterMem_StrucFunc"/>
</dbReference>
<keyword evidence="4 8" id="KW-0812">Transmembrane</keyword>
<dbReference type="Pfam" id="PF13677">
    <property type="entry name" value="MotB_plug"/>
    <property type="match status" value="1"/>
</dbReference>
<sequence length="324" mass="35094">MSKQPIIIKRVEDEAHEGHHGGGWKVAYADFMTAMMAFFLLLWILAASDEEKLRGLADYFTPSLSDAGGRGEGFLDGIVLANEGVMSGTDGPQSEVQLPSFGAENPLAVFDSRLRGQSQGIVIEYDEGEAAAEGVALVQTDPEGQAEGQRHAEQREADLAQIEAEIIREIEAHPEYDNLADNLRLERTPDGLDIQIVDRDGRSMFESGSAAIGDRTRGLIEIIAHAVEGLTQPLDISGHTDAVPFLRRSGYGNWELSSDRANATRRIMVAAGVAQPRISRIAGLAATVPLNAEDPEAAENRRISILLRYPETPKITEASGQVQP</sequence>
<evidence type="ECO:0000313" key="10">
    <source>
        <dbReference type="EMBL" id="KAF0674655.1"/>
    </source>
</evidence>